<keyword evidence="3" id="KW-0813">Transport</keyword>
<dbReference type="InterPro" id="IPR011606">
    <property type="entry name" value="Brnchd-chn_aa_trnsp_permease"/>
</dbReference>
<evidence type="ECO:0000256" key="6">
    <source>
        <dbReference type="ARBA" id="ARBA00022989"/>
    </source>
</evidence>
<evidence type="ECO:0000256" key="7">
    <source>
        <dbReference type="ARBA" id="ARBA00023136"/>
    </source>
</evidence>
<evidence type="ECO:0000313" key="9">
    <source>
        <dbReference type="EMBL" id="PRZ49981.1"/>
    </source>
</evidence>
<dbReference type="PANTHER" id="PTHR34979:SF1">
    <property type="entry name" value="INNER MEMBRANE PROTEIN YGAZ"/>
    <property type="match status" value="1"/>
</dbReference>
<dbReference type="EMBL" id="PVUF01000001">
    <property type="protein sequence ID" value="PRZ49981.1"/>
    <property type="molecule type" value="Genomic_DNA"/>
</dbReference>
<dbReference type="Proteomes" id="UP001302666">
    <property type="component" value="Chromosome"/>
</dbReference>
<keyword evidence="4" id="KW-1003">Cell membrane</keyword>
<dbReference type="RefSeq" id="WP_106161633.1">
    <property type="nucleotide sequence ID" value="NZ_CP136704.1"/>
</dbReference>
<feature type="transmembrane region" description="Helical" evidence="8">
    <location>
        <begin position="135"/>
        <end position="160"/>
    </location>
</feature>
<reference evidence="10 12" key="2">
    <citation type="submission" date="2023-10" db="EMBL/GenBank/DDBJ databases">
        <title>Eight complete genome sequences of bacteria isolated from laboratory stock of Giant Kelp gametophytes.</title>
        <authorList>
            <person name="Tolentino B."/>
            <person name="Nuzhdin S."/>
        </authorList>
    </citation>
    <scope>NUCLEOTIDE SEQUENCE [LARGE SCALE GENOMIC DNA]</scope>
    <source>
        <strain evidence="10 12">LC.270.F.C4</strain>
    </source>
</reference>
<evidence type="ECO:0000256" key="5">
    <source>
        <dbReference type="ARBA" id="ARBA00022692"/>
    </source>
</evidence>
<dbReference type="GO" id="GO:1903785">
    <property type="term" value="P:L-valine transmembrane transport"/>
    <property type="evidence" value="ECO:0007669"/>
    <property type="project" value="TreeGrafter"/>
</dbReference>
<name>A0A2T1AMZ2_TRISK</name>
<sequence>MTISTVKSAFWKGMRDSAPFVLVSGPFGLLFGVLAAEAGLNVLEATSFSLAVFAGSAQFTALQLMQEQTPTLIVLVSALAVNLRVAMYSASLTPYLGGAPLWQRACAAYLTVDQAYALSMIEFERRADWGVSERMAYFFGTNGLVAPAWMAATITGALVGASIPDSLGLDFVLPIAFLAMIGPMLRTPAHVVACFTACAVSLPAALMPYNLGLIIAGLAGMMAGAQAELWFERRTARTEEAEG</sequence>
<dbReference type="GO" id="GO:0005886">
    <property type="term" value="C:plasma membrane"/>
    <property type="evidence" value="ECO:0007669"/>
    <property type="project" value="UniProtKB-SubCell"/>
</dbReference>
<keyword evidence="6 8" id="KW-1133">Transmembrane helix</keyword>
<evidence type="ECO:0000256" key="4">
    <source>
        <dbReference type="ARBA" id="ARBA00022475"/>
    </source>
</evidence>
<dbReference type="PANTHER" id="PTHR34979">
    <property type="entry name" value="INNER MEMBRANE PROTEIN YGAZ"/>
    <property type="match status" value="1"/>
</dbReference>
<evidence type="ECO:0000313" key="11">
    <source>
        <dbReference type="Proteomes" id="UP000237718"/>
    </source>
</evidence>
<dbReference type="OrthoDB" id="3579489at2"/>
<gene>
    <name evidence="9" type="ORF">CLV89_101197</name>
    <name evidence="10" type="ORF">R1T40_12980</name>
</gene>
<proteinExistence type="inferred from homology"/>
<comment type="subcellular location">
    <subcellularLocation>
        <location evidence="1">Cell membrane</location>
        <topology evidence="1">Multi-pass membrane protein</topology>
    </subcellularLocation>
</comment>
<dbReference type="Pfam" id="PF03591">
    <property type="entry name" value="AzlC"/>
    <property type="match status" value="1"/>
</dbReference>
<evidence type="ECO:0000313" key="10">
    <source>
        <dbReference type="EMBL" id="WOI31877.1"/>
    </source>
</evidence>
<dbReference type="AlphaFoldDB" id="A0A2T1AMZ2"/>
<evidence type="ECO:0000256" key="2">
    <source>
        <dbReference type="ARBA" id="ARBA00010735"/>
    </source>
</evidence>
<evidence type="ECO:0000313" key="12">
    <source>
        <dbReference type="Proteomes" id="UP001302666"/>
    </source>
</evidence>
<protein>
    <submittedName>
        <fullName evidence="10">AzlC family ABC transporter permease</fullName>
    </submittedName>
    <submittedName>
        <fullName evidence="9">Putative branched-subunit amino acid permease</fullName>
    </submittedName>
</protein>
<keyword evidence="5 8" id="KW-0812">Transmembrane</keyword>
<keyword evidence="12" id="KW-1185">Reference proteome</keyword>
<dbReference type="Proteomes" id="UP000237718">
    <property type="component" value="Unassembled WGS sequence"/>
</dbReference>
<feature type="transmembrane region" description="Helical" evidence="8">
    <location>
        <begin position="213"/>
        <end position="231"/>
    </location>
</feature>
<organism evidence="9 11">
    <name type="scientific">Tritonibacter scottomollicae</name>
    <name type="common">Epibacterium scottomollicae</name>
    <dbReference type="NCBI Taxonomy" id="483013"/>
    <lineage>
        <taxon>Bacteria</taxon>
        <taxon>Pseudomonadati</taxon>
        <taxon>Pseudomonadota</taxon>
        <taxon>Alphaproteobacteria</taxon>
        <taxon>Rhodobacterales</taxon>
        <taxon>Paracoccaceae</taxon>
        <taxon>Tritonibacter</taxon>
    </lineage>
</organism>
<comment type="similarity">
    <text evidence="2">Belongs to the AzlC family.</text>
</comment>
<evidence type="ECO:0000256" key="1">
    <source>
        <dbReference type="ARBA" id="ARBA00004651"/>
    </source>
</evidence>
<reference evidence="9 11" key="1">
    <citation type="submission" date="2018-03" db="EMBL/GenBank/DDBJ databases">
        <title>Genomic Encyclopedia of Archaeal and Bacterial Type Strains, Phase II (KMG-II): from individual species to whole genera.</title>
        <authorList>
            <person name="Goeker M."/>
        </authorList>
    </citation>
    <scope>NUCLEOTIDE SEQUENCE [LARGE SCALE GENOMIC DNA]</scope>
    <source>
        <strain evidence="9 11">DSM 25328</strain>
    </source>
</reference>
<feature type="transmembrane region" description="Helical" evidence="8">
    <location>
        <begin position="166"/>
        <end position="182"/>
    </location>
</feature>
<evidence type="ECO:0000256" key="3">
    <source>
        <dbReference type="ARBA" id="ARBA00022448"/>
    </source>
</evidence>
<evidence type="ECO:0000256" key="8">
    <source>
        <dbReference type="SAM" id="Phobius"/>
    </source>
</evidence>
<keyword evidence="7 8" id="KW-0472">Membrane</keyword>
<accession>A0A2T1AMZ2</accession>
<dbReference type="EMBL" id="CP136704">
    <property type="protein sequence ID" value="WOI31877.1"/>
    <property type="molecule type" value="Genomic_DNA"/>
</dbReference>